<dbReference type="Pfam" id="PF07534">
    <property type="entry name" value="TLD"/>
    <property type="match status" value="1"/>
</dbReference>
<evidence type="ECO:0000259" key="1">
    <source>
        <dbReference type="PROSITE" id="PS51886"/>
    </source>
</evidence>
<dbReference type="EMBL" id="QKWP01002031">
    <property type="protein sequence ID" value="RIB05195.1"/>
    <property type="molecule type" value="Genomic_DNA"/>
</dbReference>
<evidence type="ECO:0000313" key="2">
    <source>
        <dbReference type="EMBL" id="RIB05195.1"/>
    </source>
</evidence>
<dbReference type="InterPro" id="IPR011705">
    <property type="entry name" value="BACK"/>
</dbReference>
<proteinExistence type="predicted"/>
<dbReference type="OrthoDB" id="5430411at2759"/>
<sequence length="395" mass="46122">MISLEEFDVQFIFDLLLVTYELLFEELTEVIESHLIESNAHWLRSHFSHIYKTSFENKNLKRLQKWCNDIVVKYPNLIFDSENFVSLKEDALISLIERDDLQMEEIKIWNNVIKWGIAQNIDLPSDLNDWSYENFMTLKSTLKNCLSLIRYFQMSADDIYNNIQPYSQILEKNLWKDLSGNFISNNYKISSTILPPRIILKPDLPNRSTEPFSVVINEEHAAEIASWIDKTTTAYNSTNNPYEFKLLLRGSRDGFNRESFWNLCNLKEITITVINIKASNNIERIVGGYNPIAWDRSKRGKISCHDSFIFSLKNGTQKNSILSRVQQPKNAFFYHDADRGIDFGYGGNLRMFCPNNNCQVNGCECVHGSQYQNKIVDNGCYFVNEYEVFQIHKKI</sequence>
<gene>
    <name evidence="2" type="ORF">C2G38_620008</name>
</gene>
<accession>A0A397U4I7</accession>
<organism evidence="2 3">
    <name type="scientific">Gigaspora rosea</name>
    <dbReference type="NCBI Taxonomy" id="44941"/>
    <lineage>
        <taxon>Eukaryota</taxon>
        <taxon>Fungi</taxon>
        <taxon>Fungi incertae sedis</taxon>
        <taxon>Mucoromycota</taxon>
        <taxon>Glomeromycotina</taxon>
        <taxon>Glomeromycetes</taxon>
        <taxon>Diversisporales</taxon>
        <taxon>Gigasporaceae</taxon>
        <taxon>Gigaspora</taxon>
    </lineage>
</organism>
<dbReference type="PROSITE" id="PS51886">
    <property type="entry name" value="TLDC"/>
    <property type="match status" value="1"/>
</dbReference>
<protein>
    <recommendedName>
        <fullName evidence="1">TLDc domain-containing protein</fullName>
    </recommendedName>
</protein>
<dbReference type="Pfam" id="PF07707">
    <property type="entry name" value="BACK"/>
    <property type="match status" value="1"/>
</dbReference>
<dbReference type="AlphaFoldDB" id="A0A397U4I7"/>
<name>A0A397U4I7_9GLOM</name>
<dbReference type="Proteomes" id="UP000266673">
    <property type="component" value="Unassembled WGS sequence"/>
</dbReference>
<comment type="caution">
    <text evidence="2">The sequence shown here is derived from an EMBL/GenBank/DDBJ whole genome shotgun (WGS) entry which is preliminary data.</text>
</comment>
<evidence type="ECO:0000313" key="3">
    <source>
        <dbReference type="Proteomes" id="UP000266673"/>
    </source>
</evidence>
<keyword evidence="3" id="KW-1185">Reference proteome</keyword>
<dbReference type="Gene3D" id="1.25.40.420">
    <property type="match status" value="1"/>
</dbReference>
<dbReference type="InterPro" id="IPR006571">
    <property type="entry name" value="TLDc_dom"/>
</dbReference>
<reference evidence="2 3" key="1">
    <citation type="submission" date="2018-06" db="EMBL/GenBank/DDBJ databases">
        <title>Comparative genomics reveals the genomic features of Rhizophagus irregularis, R. cerebriforme, R. diaphanum and Gigaspora rosea, and their symbiotic lifestyle signature.</title>
        <authorList>
            <person name="Morin E."/>
            <person name="San Clemente H."/>
            <person name="Chen E.C.H."/>
            <person name="De La Providencia I."/>
            <person name="Hainaut M."/>
            <person name="Kuo A."/>
            <person name="Kohler A."/>
            <person name="Murat C."/>
            <person name="Tang N."/>
            <person name="Roy S."/>
            <person name="Loubradou J."/>
            <person name="Henrissat B."/>
            <person name="Grigoriev I.V."/>
            <person name="Corradi N."/>
            <person name="Roux C."/>
            <person name="Martin F.M."/>
        </authorList>
    </citation>
    <scope>NUCLEOTIDE SEQUENCE [LARGE SCALE GENOMIC DNA]</scope>
    <source>
        <strain evidence="2 3">DAOM 194757</strain>
    </source>
</reference>
<feature type="domain" description="TLDc" evidence="1">
    <location>
        <begin position="214"/>
        <end position="392"/>
    </location>
</feature>